<dbReference type="PANTHER" id="PTHR47121:SF2">
    <property type="entry name" value="THYLAKOID LUMENAL PROTEIN TL20.3, CHLOROPLASTIC"/>
    <property type="match status" value="1"/>
</dbReference>
<proteinExistence type="predicted"/>
<dbReference type="EMBL" id="CAID01000014">
    <property type="protein sequence ID" value="CAL56824.1"/>
    <property type="molecule type" value="Genomic_DNA"/>
</dbReference>
<reference evidence="3" key="3">
    <citation type="submission" date="2017-04" db="EMBL/GenBank/DDBJ databases">
        <title>Population genomics of picophytoplankton unveils novel chromosome hypervariability.</title>
        <authorList>
            <consortium name="DOE Joint Genome Institute"/>
            <person name="Blanc-Mathieu R."/>
            <person name="Krasovec M."/>
            <person name="Hebrard M."/>
            <person name="Yau S."/>
            <person name="Desgranges E."/>
            <person name="Martin J."/>
            <person name="Schackwitz W."/>
            <person name="Kuo A."/>
            <person name="Salin G."/>
            <person name="Donnadieu C."/>
            <person name="Desdevises Y."/>
            <person name="Sanchez-Ferandin S."/>
            <person name="Moreau H."/>
            <person name="Rivals E."/>
            <person name="Grigoriev I.V."/>
            <person name="Grimsley N."/>
            <person name="Eyre-Walker A."/>
            <person name="Piganeau G."/>
        </authorList>
    </citation>
    <scope>NUCLEOTIDE SEQUENCE [LARGE SCALE GENOMIC DNA]</scope>
    <source>
        <strain evidence="3">RCC 1115</strain>
    </source>
</reference>
<dbReference type="Gene3D" id="2.160.20.80">
    <property type="entry name" value="E3 ubiquitin-protein ligase SopA"/>
    <property type="match status" value="1"/>
</dbReference>
<dbReference type="Proteomes" id="UP000195557">
    <property type="component" value="Unassembled WGS sequence"/>
</dbReference>
<keyword evidence="4" id="KW-1185">Reference proteome</keyword>
<name>Q00WD4_OSTTA</name>
<dbReference type="STRING" id="70448.Q00WD4"/>
<sequence>MRASFAPKTIATPPKVARTLGLERARVESAVSDKKGHVITSIALATAFALSGAPAHAELNRAEANRGGEFNRGSAKQFGGYDLVKVDIAKEYGKDLRLSNFTGADMRFAKLRGANLRGAYMMKMVAPEVDFTGADMSDALMDRSVLVGANFTDAVLNRVVLTSSDMKDAIIENADFTDALLDPKTQQALCKTASGKNPETGVATRVSLGCSGGRARVSSPSRYMTDDEAEKPKAEFDSSRFSMYSSQ</sequence>
<dbReference type="KEGG" id="ota:OT_ostta14g00670"/>
<dbReference type="InterPro" id="IPR053285">
    <property type="entry name" value="Thylakoid_lumenal_pentapeptide"/>
</dbReference>
<protein>
    <submittedName>
        <fullName evidence="2">Pentapeptide repeat</fullName>
    </submittedName>
    <submittedName>
        <fullName evidence="3">Thylakoid lumenal protein-like protein</fullName>
    </submittedName>
</protein>
<dbReference type="OMA" id="LIPCRIH"/>
<dbReference type="GeneID" id="9837593"/>
<dbReference type="EMBL" id="KZ155785">
    <property type="protein sequence ID" value="OUS45844.1"/>
    <property type="molecule type" value="Genomic_DNA"/>
</dbReference>
<dbReference type="InParanoid" id="Q00WD4"/>
<dbReference type="RefSeq" id="XP_003082869.1">
    <property type="nucleotide sequence ID" value="XM_003082821.1"/>
</dbReference>
<evidence type="ECO:0000313" key="2">
    <source>
        <dbReference type="EMBL" id="CAL56824.1"/>
    </source>
</evidence>
<accession>A0A1Y5IC94</accession>
<accession>A0A454XUB4</accession>
<accession>Q00WD4</accession>
<dbReference type="AlphaFoldDB" id="Q00WD4"/>
<gene>
    <name evidence="3" type="ORF">BE221DRAFT_192513</name>
    <name evidence="2" type="ORF">OT_ostta14g00670</name>
</gene>
<dbReference type="SUPFAM" id="SSF141571">
    <property type="entry name" value="Pentapeptide repeat-like"/>
    <property type="match status" value="1"/>
</dbReference>
<evidence type="ECO:0000313" key="4">
    <source>
        <dbReference type="Proteomes" id="UP000009170"/>
    </source>
</evidence>
<dbReference type="InterPro" id="IPR001646">
    <property type="entry name" value="5peptide_repeat"/>
</dbReference>
<feature type="region of interest" description="Disordered" evidence="1">
    <location>
        <begin position="212"/>
        <end position="247"/>
    </location>
</feature>
<reference evidence="2" key="2">
    <citation type="journal article" date="2014" name="BMC Genomics">
        <title>An improved genome of the model marine alga Ostreococcus tauri unfolds by assessing Illumina de novo assemblies.</title>
        <authorList>
            <person name="Blanc-Mathieu R."/>
            <person name="Verhelst B."/>
            <person name="Derelle E."/>
            <person name="Rombauts S."/>
            <person name="Bouget F.Y."/>
            <person name="Carre I."/>
            <person name="Chateau A."/>
            <person name="Eyre-Walker A."/>
            <person name="Grimsley N."/>
            <person name="Moreau H."/>
            <person name="Piegu B."/>
            <person name="Rivals E."/>
            <person name="Schackwitz W."/>
            <person name="Van de Peer Y."/>
            <person name="Piganeau G."/>
        </authorList>
    </citation>
    <scope>NUCLEOTIDE SEQUENCE</scope>
    <source>
        <strain evidence="2">RCC4221</strain>
    </source>
</reference>
<dbReference type="OrthoDB" id="497615at2759"/>
<dbReference type="PANTHER" id="PTHR47121">
    <property type="entry name" value="THYLAKOID LUMENAL PROTEIN TL20.3, CHLOROPLASTIC"/>
    <property type="match status" value="1"/>
</dbReference>
<dbReference type="Proteomes" id="UP000009170">
    <property type="component" value="Unassembled WGS sequence"/>
</dbReference>
<dbReference type="FunCoup" id="Q00WD4">
    <property type="interactions" value="526"/>
</dbReference>
<dbReference type="Pfam" id="PF00805">
    <property type="entry name" value="Pentapeptide"/>
    <property type="match status" value="2"/>
</dbReference>
<reference evidence="2 4" key="1">
    <citation type="journal article" date="2006" name="Proc. Natl. Acad. Sci. U.S.A.">
        <title>Genome analysis of the smallest free-living eukaryote Ostreococcus tauri unveils many unique features.</title>
        <authorList>
            <person name="Derelle E."/>
            <person name="Ferraz C."/>
            <person name="Rombauts S."/>
            <person name="Rouze P."/>
            <person name="Worden A.Z."/>
            <person name="Robbens S."/>
            <person name="Partensky F."/>
            <person name="Degroeve S."/>
            <person name="Echeynie S."/>
            <person name="Cooke R."/>
            <person name="Saeys Y."/>
            <person name="Wuyts J."/>
            <person name="Jabbari K."/>
            <person name="Bowler C."/>
            <person name="Panaud O."/>
            <person name="Piegu B."/>
            <person name="Ball S.G."/>
            <person name="Ral J.-P."/>
            <person name="Bouget F.-Y."/>
            <person name="Piganeau G."/>
            <person name="De Baets B."/>
            <person name="Picard A."/>
            <person name="Delseny M."/>
            <person name="Demaille J."/>
            <person name="Van de Peer Y."/>
            <person name="Moreau H."/>
        </authorList>
    </citation>
    <scope>NUCLEOTIDE SEQUENCE [LARGE SCALE GENOMIC DNA]</scope>
    <source>
        <strain evidence="2 4">OTTH0595</strain>
    </source>
</reference>
<organism evidence="2 4">
    <name type="scientific">Ostreococcus tauri</name>
    <name type="common">Marine green alga</name>
    <dbReference type="NCBI Taxonomy" id="70448"/>
    <lineage>
        <taxon>Eukaryota</taxon>
        <taxon>Viridiplantae</taxon>
        <taxon>Chlorophyta</taxon>
        <taxon>Mamiellophyceae</taxon>
        <taxon>Mamiellales</taxon>
        <taxon>Bathycoccaceae</taxon>
        <taxon>Ostreococcus</taxon>
    </lineage>
</organism>
<evidence type="ECO:0000256" key="1">
    <source>
        <dbReference type="SAM" id="MobiDB-lite"/>
    </source>
</evidence>
<evidence type="ECO:0000313" key="3">
    <source>
        <dbReference type="EMBL" id="OUS45844.1"/>
    </source>
</evidence>